<sequence length="86" mass="9365">MVPGWVLVLVLQQLVVVAELFAVVGHVMELVTVLVVRLLEVAVELFAVVVPVTVLEQVRVLVVVPDSFEVVEAIPFVVVGHVMVLE</sequence>
<dbReference type="AlphaFoldDB" id="A0A0D9XZ82"/>
<dbReference type="Proteomes" id="UP000032180">
    <property type="component" value="Chromosome 12"/>
</dbReference>
<evidence type="ECO:0000313" key="1">
    <source>
        <dbReference type="EnsemblPlants" id="LPERR12G09700.3"/>
    </source>
</evidence>
<dbReference type="EnsemblPlants" id="LPERR12G09700.3">
    <property type="protein sequence ID" value="LPERR12G09700.3"/>
    <property type="gene ID" value="LPERR12G09700"/>
</dbReference>
<keyword evidence="2" id="KW-1185">Reference proteome</keyword>
<accession>A0A0D9XZ82</accession>
<dbReference type="Gramene" id="LPERR12G09700.3">
    <property type="protein sequence ID" value="LPERR12G09700.3"/>
    <property type="gene ID" value="LPERR12G09700"/>
</dbReference>
<reference evidence="1 2" key="1">
    <citation type="submission" date="2012-08" db="EMBL/GenBank/DDBJ databases">
        <title>Oryza genome evolution.</title>
        <authorList>
            <person name="Wing R.A."/>
        </authorList>
    </citation>
    <scope>NUCLEOTIDE SEQUENCE</scope>
</reference>
<evidence type="ECO:0000313" key="2">
    <source>
        <dbReference type="Proteomes" id="UP000032180"/>
    </source>
</evidence>
<reference evidence="2" key="2">
    <citation type="submission" date="2013-12" db="EMBL/GenBank/DDBJ databases">
        <authorList>
            <person name="Yu Y."/>
            <person name="Lee S."/>
            <person name="de Baynast K."/>
            <person name="Wissotski M."/>
            <person name="Liu L."/>
            <person name="Talag J."/>
            <person name="Goicoechea J."/>
            <person name="Angelova A."/>
            <person name="Jetty R."/>
            <person name="Kudrna D."/>
            <person name="Golser W."/>
            <person name="Rivera L."/>
            <person name="Zhang J."/>
            <person name="Wing R."/>
        </authorList>
    </citation>
    <scope>NUCLEOTIDE SEQUENCE</scope>
</reference>
<organism evidence="1 2">
    <name type="scientific">Leersia perrieri</name>
    <dbReference type="NCBI Taxonomy" id="77586"/>
    <lineage>
        <taxon>Eukaryota</taxon>
        <taxon>Viridiplantae</taxon>
        <taxon>Streptophyta</taxon>
        <taxon>Embryophyta</taxon>
        <taxon>Tracheophyta</taxon>
        <taxon>Spermatophyta</taxon>
        <taxon>Magnoliopsida</taxon>
        <taxon>Liliopsida</taxon>
        <taxon>Poales</taxon>
        <taxon>Poaceae</taxon>
        <taxon>BOP clade</taxon>
        <taxon>Oryzoideae</taxon>
        <taxon>Oryzeae</taxon>
        <taxon>Oryzinae</taxon>
        <taxon>Leersia</taxon>
    </lineage>
</organism>
<name>A0A0D9XZ82_9ORYZ</name>
<protein>
    <submittedName>
        <fullName evidence="1">Uncharacterized protein</fullName>
    </submittedName>
</protein>
<proteinExistence type="predicted"/>
<reference evidence="1" key="3">
    <citation type="submission" date="2015-04" db="UniProtKB">
        <authorList>
            <consortium name="EnsemblPlants"/>
        </authorList>
    </citation>
    <scope>IDENTIFICATION</scope>
</reference>